<feature type="transmembrane region" description="Helical" evidence="1">
    <location>
        <begin position="220"/>
        <end position="239"/>
    </location>
</feature>
<feature type="transmembrane region" description="Helical" evidence="1">
    <location>
        <begin position="20"/>
        <end position="45"/>
    </location>
</feature>
<feature type="transmembrane region" description="Helical" evidence="1">
    <location>
        <begin position="194"/>
        <end position="214"/>
    </location>
</feature>
<evidence type="ECO:0000313" key="2">
    <source>
        <dbReference type="EMBL" id="PRD14439.1"/>
    </source>
</evidence>
<dbReference type="InterPro" id="IPR010699">
    <property type="entry name" value="DUF1275"/>
</dbReference>
<evidence type="ECO:0000313" key="3">
    <source>
        <dbReference type="Proteomes" id="UP000239181"/>
    </source>
</evidence>
<dbReference type="Pfam" id="PF06912">
    <property type="entry name" value="DUF1275"/>
    <property type="match status" value="1"/>
</dbReference>
<comment type="caution">
    <text evidence="2">The sequence shown here is derived from an EMBL/GenBank/DDBJ whole genome shotgun (WGS) entry which is preliminary data.</text>
</comment>
<dbReference type="RefSeq" id="WP_105593802.1">
    <property type="nucleotide sequence ID" value="NZ_PDET01000011.1"/>
</dbReference>
<keyword evidence="1" id="KW-0812">Transmembrane</keyword>
<sequence length="249" mass="26958">MLQMLIKRKKGRTHNEDRNLALLLATTAGILNAMALGAFGIFPSHMSGNTSQISSEVTNSDLSDLSFLAAIILAFVVGSMASRMLVISGVRNNIRTIFSIILLLEGIALAIMSLFEKFYYSHANNREVIVFLGFLMGLHNSTSTQLSNGRVRSTHITGTLTDAGIALGSLLCVSLRRDPSRDLKAHSNQLFTHLVTIVSFLGGGICGLLLFKIFGFNSMIAMGVFLTLVAVLSITATVYQVRRRGLSTC</sequence>
<protein>
    <submittedName>
        <fullName evidence="2">DUF1275 family protein</fullName>
    </submittedName>
</protein>
<organism evidence="2 3">
    <name type="scientific">Pantoea coffeiphila</name>
    <dbReference type="NCBI Taxonomy" id="1465635"/>
    <lineage>
        <taxon>Bacteria</taxon>
        <taxon>Pseudomonadati</taxon>
        <taxon>Pseudomonadota</taxon>
        <taxon>Gammaproteobacteria</taxon>
        <taxon>Enterobacterales</taxon>
        <taxon>Erwiniaceae</taxon>
        <taxon>Pantoea</taxon>
    </lineage>
</organism>
<reference evidence="2 3" key="1">
    <citation type="submission" date="2017-10" db="EMBL/GenBank/DDBJ databases">
        <title>Draft genome of two endophytic bacteria isolated from 'guarana' Paullinia cupana (Mart.) Ducke.</title>
        <authorList>
            <person name="Siqueira K.A."/>
            <person name="Liotti R.G."/>
            <person name="Mendes T.A."/>
            <person name="Soares M.A."/>
        </authorList>
    </citation>
    <scope>NUCLEOTIDE SEQUENCE [LARGE SCALE GENOMIC DNA]</scope>
    <source>
        <strain evidence="2 3">342</strain>
    </source>
</reference>
<gene>
    <name evidence="2" type="ORF">CQW29_16420</name>
</gene>
<accession>A0A2S9I9H1</accession>
<feature type="transmembrane region" description="Helical" evidence="1">
    <location>
        <begin position="65"/>
        <end position="85"/>
    </location>
</feature>
<dbReference type="Proteomes" id="UP000239181">
    <property type="component" value="Unassembled WGS sequence"/>
</dbReference>
<dbReference type="PANTHER" id="PTHR37314">
    <property type="entry name" value="SLR0142 PROTEIN"/>
    <property type="match status" value="1"/>
</dbReference>
<feature type="transmembrane region" description="Helical" evidence="1">
    <location>
        <begin position="155"/>
        <end position="173"/>
    </location>
</feature>
<feature type="transmembrane region" description="Helical" evidence="1">
    <location>
        <begin position="97"/>
        <end position="115"/>
    </location>
</feature>
<keyword evidence="1" id="KW-0472">Membrane</keyword>
<keyword evidence="1" id="KW-1133">Transmembrane helix</keyword>
<evidence type="ECO:0000256" key="1">
    <source>
        <dbReference type="SAM" id="Phobius"/>
    </source>
</evidence>
<keyword evidence="3" id="KW-1185">Reference proteome</keyword>
<dbReference type="PANTHER" id="PTHR37314:SF4">
    <property type="entry name" value="UPF0700 TRANSMEMBRANE PROTEIN YOAK"/>
    <property type="match status" value="1"/>
</dbReference>
<dbReference type="EMBL" id="PDET01000011">
    <property type="protein sequence ID" value="PRD14439.1"/>
    <property type="molecule type" value="Genomic_DNA"/>
</dbReference>
<dbReference type="AlphaFoldDB" id="A0A2S9I9H1"/>
<name>A0A2S9I9H1_9GAMM</name>
<proteinExistence type="predicted"/>
<dbReference type="OrthoDB" id="270162at2"/>